<dbReference type="Gene3D" id="2.30.30.40">
    <property type="entry name" value="SH3 Domains"/>
    <property type="match status" value="1"/>
</dbReference>
<dbReference type="Proteomes" id="UP000015102">
    <property type="component" value="Unassembled WGS sequence"/>
</dbReference>
<dbReference type="HOGENOM" id="CLU_177398_0_0_1"/>
<evidence type="ECO:0000256" key="2">
    <source>
        <dbReference type="PROSITE-ProRule" id="PRU00192"/>
    </source>
</evidence>
<feature type="domain" description="SH3" evidence="3">
    <location>
        <begin position="4"/>
        <end position="64"/>
    </location>
</feature>
<reference evidence="4" key="2">
    <citation type="submission" date="2015-06" db="UniProtKB">
        <authorList>
            <consortium name="EnsemblMetazoa"/>
        </authorList>
    </citation>
    <scope>IDENTIFICATION</scope>
</reference>
<keyword evidence="1 2" id="KW-0728">SH3 domain</keyword>
<name>T1H0P2_MEGSC</name>
<proteinExistence type="predicted"/>
<dbReference type="InterPro" id="IPR026791">
    <property type="entry name" value="DOCK"/>
</dbReference>
<dbReference type="GO" id="GO:0007264">
    <property type="term" value="P:small GTPase-mediated signal transduction"/>
    <property type="evidence" value="ECO:0007669"/>
    <property type="project" value="InterPro"/>
</dbReference>
<dbReference type="EMBL" id="CAQQ02171805">
    <property type="status" value="NOT_ANNOTATED_CDS"/>
    <property type="molecule type" value="Genomic_DNA"/>
</dbReference>
<dbReference type="InterPro" id="IPR036028">
    <property type="entry name" value="SH3-like_dom_sf"/>
</dbReference>
<dbReference type="SMART" id="SM00326">
    <property type="entry name" value="SH3"/>
    <property type="match status" value="1"/>
</dbReference>
<evidence type="ECO:0000313" key="4">
    <source>
        <dbReference type="EnsemblMetazoa" id="MESCA009725-PA"/>
    </source>
</evidence>
<dbReference type="GO" id="GO:0031267">
    <property type="term" value="F:small GTPase binding"/>
    <property type="evidence" value="ECO:0007669"/>
    <property type="project" value="TreeGrafter"/>
</dbReference>
<evidence type="ECO:0000256" key="1">
    <source>
        <dbReference type="ARBA" id="ARBA00022443"/>
    </source>
</evidence>
<dbReference type="GO" id="GO:0005737">
    <property type="term" value="C:cytoplasm"/>
    <property type="evidence" value="ECO:0007669"/>
    <property type="project" value="TreeGrafter"/>
</dbReference>
<dbReference type="GO" id="GO:0005085">
    <property type="term" value="F:guanyl-nucleotide exchange factor activity"/>
    <property type="evidence" value="ECO:0007669"/>
    <property type="project" value="InterPro"/>
</dbReference>
<sequence length="90" mass="10641">MWVPLTESGIVIYNWSSQIANALNLEIGDPVDIIEETDSWFRGSTRRSKKPGIFPKNIVYCKKNLNYDNVVNECTEILREWFDIWKRLYV</sequence>
<dbReference type="AlphaFoldDB" id="T1H0P2"/>
<evidence type="ECO:0000259" key="3">
    <source>
        <dbReference type="PROSITE" id="PS50002"/>
    </source>
</evidence>
<reference evidence="5" key="1">
    <citation type="submission" date="2013-02" db="EMBL/GenBank/DDBJ databases">
        <authorList>
            <person name="Hughes D."/>
        </authorList>
    </citation>
    <scope>NUCLEOTIDE SEQUENCE</scope>
    <source>
        <strain>Durham</strain>
        <strain evidence="5">NC isolate 2 -- Noor lab</strain>
    </source>
</reference>
<dbReference type="EnsemblMetazoa" id="MESCA009725-RA">
    <property type="protein sequence ID" value="MESCA009725-PA"/>
    <property type="gene ID" value="MESCA009725"/>
</dbReference>
<dbReference type="PANTHER" id="PTHR45653:SF12">
    <property type="entry name" value="SPONGE, ISOFORM E"/>
    <property type="match status" value="1"/>
</dbReference>
<dbReference type="PANTHER" id="PTHR45653">
    <property type="entry name" value="DEDICATOR OF CYTOKINESIS"/>
    <property type="match status" value="1"/>
</dbReference>
<dbReference type="PROSITE" id="PS50002">
    <property type="entry name" value="SH3"/>
    <property type="match status" value="1"/>
</dbReference>
<keyword evidence="5" id="KW-1185">Reference proteome</keyword>
<evidence type="ECO:0000313" key="5">
    <source>
        <dbReference type="Proteomes" id="UP000015102"/>
    </source>
</evidence>
<dbReference type="STRING" id="36166.T1H0P2"/>
<accession>T1H0P2</accession>
<protein>
    <recommendedName>
        <fullName evidence="3">SH3 domain-containing protein</fullName>
    </recommendedName>
</protein>
<dbReference type="Pfam" id="PF00018">
    <property type="entry name" value="SH3_1"/>
    <property type="match status" value="1"/>
</dbReference>
<dbReference type="InterPro" id="IPR001452">
    <property type="entry name" value="SH3_domain"/>
</dbReference>
<dbReference type="GO" id="GO:0005886">
    <property type="term" value="C:plasma membrane"/>
    <property type="evidence" value="ECO:0007669"/>
    <property type="project" value="TreeGrafter"/>
</dbReference>
<dbReference type="OMA" id="PIPHAIC"/>
<dbReference type="SUPFAM" id="SSF50044">
    <property type="entry name" value="SH3-domain"/>
    <property type="match status" value="1"/>
</dbReference>
<organism evidence="4 5">
    <name type="scientific">Megaselia scalaris</name>
    <name type="common">Humpbacked fly</name>
    <name type="synonym">Phora scalaris</name>
    <dbReference type="NCBI Taxonomy" id="36166"/>
    <lineage>
        <taxon>Eukaryota</taxon>
        <taxon>Metazoa</taxon>
        <taxon>Ecdysozoa</taxon>
        <taxon>Arthropoda</taxon>
        <taxon>Hexapoda</taxon>
        <taxon>Insecta</taxon>
        <taxon>Pterygota</taxon>
        <taxon>Neoptera</taxon>
        <taxon>Endopterygota</taxon>
        <taxon>Diptera</taxon>
        <taxon>Brachycera</taxon>
        <taxon>Muscomorpha</taxon>
        <taxon>Platypezoidea</taxon>
        <taxon>Phoridae</taxon>
        <taxon>Megaseliini</taxon>
        <taxon>Megaselia</taxon>
    </lineage>
</organism>